<dbReference type="Gene3D" id="3.10.20.90">
    <property type="entry name" value="Phosphatidylinositol 3-kinase Catalytic Subunit, Chain A, domain 1"/>
    <property type="match status" value="1"/>
</dbReference>
<reference evidence="2 3" key="1">
    <citation type="submission" date="2024-02" db="EMBL/GenBank/DDBJ databases">
        <authorList>
            <person name="Chen Y."/>
            <person name="Shah S."/>
            <person name="Dougan E. K."/>
            <person name="Thang M."/>
            <person name="Chan C."/>
        </authorList>
    </citation>
    <scope>NUCLEOTIDE SEQUENCE [LARGE SCALE GENOMIC DNA]</scope>
</reference>
<organism evidence="2 3">
    <name type="scientific">Durusdinium trenchii</name>
    <dbReference type="NCBI Taxonomy" id="1381693"/>
    <lineage>
        <taxon>Eukaryota</taxon>
        <taxon>Sar</taxon>
        <taxon>Alveolata</taxon>
        <taxon>Dinophyceae</taxon>
        <taxon>Suessiales</taxon>
        <taxon>Symbiodiniaceae</taxon>
        <taxon>Durusdinium</taxon>
    </lineage>
</organism>
<dbReference type="PROSITE" id="PS50053">
    <property type="entry name" value="UBIQUITIN_2"/>
    <property type="match status" value="1"/>
</dbReference>
<dbReference type="EMBL" id="CAXAMN010021584">
    <property type="protein sequence ID" value="CAK9061078.1"/>
    <property type="molecule type" value="Genomic_DNA"/>
</dbReference>
<accession>A0ABP0NBB9</accession>
<dbReference type="InterPro" id="IPR000626">
    <property type="entry name" value="Ubiquitin-like_dom"/>
</dbReference>
<keyword evidence="3" id="KW-1185">Reference proteome</keyword>
<protein>
    <recommendedName>
        <fullName evidence="1">Ubiquitin-like domain-containing protein</fullName>
    </recommendedName>
</protein>
<dbReference type="InterPro" id="IPR029071">
    <property type="entry name" value="Ubiquitin-like_domsf"/>
</dbReference>
<gene>
    <name evidence="2" type="ORF">CCMP2556_LOCUS30038</name>
</gene>
<sequence length="336" mass="38475">MIQNSEASFEHLAADPFQKADERLLRTALSCAECSTDATRMGDTGEDDGHPSERIRHELESLWKSIDFGHIQAVTHDTETRVFFESYLFEDAHIPALSVDVVAKAADSAEAVDDKTVVVDMMSGNSIEIQIAPPYLVKSVKERLEAKLGIPAFLQRIVAEIELEDGDNVSTHLGPEDGSTHLTMIRKDPPCITTEEFLKTIVFCVQNWETTLPECYTWYRFDTYREIPTTKQELFEWAERFKDMKHEPFTVETCLQSLDLWLETDDYKGHPEVFAQHISRLQSFLEEHCYSPSWIQVYDEPYGHDDDLEMVMFLAGRLRAAPETLMVGAVRLNCWI</sequence>
<comment type="caution">
    <text evidence="2">The sequence shown here is derived from an EMBL/GenBank/DDBJ whole genome shotgun (WGS) entry which is preliminary data.</text>
</comment>
<dbReference type="Proteomes" id="UP001642484">
    <property type="component" value="Unassembled WGS sequence"/>
</dbReference>
<dbReference type="CDD" id="cd17039">
    <property type="entry name" value="Ubl_ubiquitin_like"/>
    <property type="match status" value="1"/>
</dbReference>
<proteinExistence type="predicted"/>
<dbReference type="SMART" id="SM00213">
    <property type="entry name" value="UBQ"/>
    <property type="match status" value="1"/>
</dbReference>
<evidence type="ECO:0000313" key="3">
    <source>
        <dbReference type="Proteomes" id="UP001642484"/>
    </source>
</evidence>
<dbReference type="SUPFAM" id="SSF54236">
    <property type="entry name" value="Ubiquitin-like"/>
    <property type="match status" value="1"/>
</dbReference>
<evidence type="ECO:0000313" key="2">
    <source>
        <dbReference type="EMBL" id="CAK9061078.1"/>
    </source>
</evidence>
<feature type="domain" description="Ubiquitin-like" evidence="1">
    <location>
        <begin position="115"/>
        <end position="190"/>
    </location>
</feature>
<evidence type="ECO:0000259" key="1">
    <source>
        <dbReference type="PROSITE" id="PS50053"/>
    </source>
</evidence>
<name>A0ABP0NBB9_9DINO</name>